<dbReference type="EMBL" id="OU466860">
    <property type="protein sequence ID" value="CAH2058682.1"/>
    <property type="molecule type" value="Genomic_DNA"/>
</dbReference>
<dbReference type="NCBIfam" id="TIGR01640">
    <property type="entry name" value="F_box_assoc_1"/>
    <property type="match status" value="1"/>
</dbReference>
<dbReference type="InterPro" id="IPR036047">
    <property type="entry name" value="F-box-like_dom_sf"/>
</dbReference>
<dbReference type="InterPro" id="IPR001810">
    <property type="entry name" value="F-box_dom"/>
</dbReference>
<dbReference type="Pfam" id="PF00646">
    <property type="entry name" value="F-box"/>
    <property type="match status" value="1"/>
</dbReference>
<name>A0AAU9S584_THLAR</name>
<dbReference type="SUPFAM" id="SSF81383">
    <property type="entry name" value="F-box domain"/>
    <property type="match status" value="1"/>
</dbReference>
<reference evidence="2 3" key="1">
    <citation type="submission" date="2022-03" db="EMBL/GenBank/DDBJ databases">
        <authorList>
            <person name="Nunn A."/>
            <person name="Chopra R."/>
            <person name="Nunn A."/>
            <person name="Contreras Garrido A."/>
        </authorList>
    </citation>
    <scope>NUCLEOTIDE SEQUENCE [LARGE SCALE GENOMIC DNA]</scope>
</reference>
<dbReference type="AlphaFoldDB" id="A0AAU9S584"/>
<sequence>MIHVSSLFSGRYFPKMFSSYLPPEIILKILSLLPGKTLPKLRLVSKQFNSLISEPYLLRLHHRFALNSFSILTAFTALRSSLTVELKLFLFTKPNHDQTQKTITKRFLGDRVRVFSSNHQLLCFVSDKEHFLFDPINQKTRELPKSSSFSSSPNVISFGFVSSTLQYKIIRFFLPYYPICKFEILTVNITGRNYKHYLEISPWKSQEQQCPYLLQPYPPVQADGFVYWTTKDVPKIVSFSLEREKFYVLPPPPCFEDNPNHDFSLCGIRGKLFVINYNSLEPNMEIWMMNGSNGCGWVKTHRIRLKGTLIRYYPSFPIRIHEIQSDFVLFQVLFPSRIKIYYKNKNEVVDFGESIEELQFCHYTDGLLSL</sequence>
<gene>
    <name evidence="2" type="ORF">TAV2_LOCUS14459</name>
</gene>
<dbReference type="PROSITE" id="PS50181">
    <property type="entry name" value="FBOX"/>
    <property type="match status" value="1"/>
</dbReference>
<keyword evidence="3" id="KW-1185">Reference proteome</keyword>
<proteinExistence type="predicted"/>
<evidence type="ECO:0000313" key="3">
    <source>
        <dbReference type="Proteomes" id="UP000836841"/>
    </source>
</evidence>
<dbReference type="CDD" id="cd09917">
    <property type="entry name" value="F-box_SF"/>
    <property type="match status" value="1"/>
</dbReference>
<evidence type="ECO:0000259" key="1">
    <source>
        <dbReference type="PROSITE" id="PS50181"/>
    </source>
</evidence>
<dbReference type="SMART" id="SM00256">
    <property type="entry name" value="FBOX"/>
    <property type="match status" value="1"/>
</dbReference>
<evidence type="ECO:0000313" key="2">
    <source>
        <dbReference type="EMBL" id="CAH2058682.1"/>
    </source>
</evidence>
<accession>A0AAU9S584</accession>
<dbReference type="Proteomes" id="UP000836841">
    <property type="component" value="Chromosome 4"/>
</dbReference>
<feature type="domain" description="F-box" evidence="1">
    <location>
        <begin position="15"/>
        <end position="61"/>
    </location>
</feature>
<dbReference type="InterPro" id="IPR017451">
    <property type="entry name" value="F-box-assoc_interact_dom"/>
</dbReference>
<organism evidence="2 3">
    <name type="scientific">Thlaspi arvense</name>
    <name type="common">Field penny-cress</name>
    <dbReference type="NCBI Taxonomy" id="13288"/>
    <lineage>
        <taxon>Eukaryota</taxon>
        <taxon>Viridiplantae</taxon>
        <taxon>Streptophyta</taxon>
        <taxon>Embryophyta</taxon>
        <taxon>Tracheophyta</taxon>
        <taxon>Spermatophyta</taxon>
        <taxon>Magnoliopsida</taxon>
        <taxon>eudicotyledons</taxon>
        <taxon>Gunneridae</taxon>
        <taxon>Pentapetalae</taxon>
        <taxon>rosids</taxon>
        <taxon>malvids</taxon>
        <taxon>Brassicales</taxon>
        <taxon>Brassicaceae</taxon>
        <taxon>Thlaspideae</taxon>
        <taxon>Thlaspi</taxon>
    </lineage>
</organism>
<dbReference type="Gene3D" id="1.20.1280.50">
    <property type="match status" value="1"/>
</dbReference>
<dbReference type="InterPro" id="IPR006527">
    <property type="entry name" value="F-box-assoc_dom_typ1"/>
</dbReference>
<dbReference type="PANTHER" id="PTHR31672:SF13">
    <property type="entry name" value="F-BOX PROTEIN CPR30-LIKE"/>
    <property type="match status" value="1"/>
</dbReference>
<dbReference type="PANTHER" id="PTHR31672">
    <property type="entry name" value="BNACNNG10540D PROTEIN"/>
    <property type="match status" value="1"/>
</dbReference>
<dbReference type="InterPro" id="IPR050796">
    <property type="entry name" value="SCF_F-box_component"/>
</dbReference>
<dbReference type="Pfam" id="PF07734">
    <property type="entry name" value="FBA_1"/>
    <property type="match status" value="1"/>
</dbReference>
<protein>
    <recommendedName>
        <fullName evidence="1">F-box domain-containing protein</fullName>
    </recommendedName>
</protein>